<reference evidence="1 2" key="1">
    <citation type="submission" date="2020-11" db="EMBL/GenBank/DDBJ databases">
        <title>Kefir isolates.</title>
        <authorList>
            <person name="Marcisauskas S."/>
            <person name="Kim Y."/>
            <person name="Blasche S."/>
        </authorList>
    </citation>
    <scope>NUCLEOTIDE SEQUENCE [LARGE SCALE GENOMIC DNA]</scope>
    <source>
        <strain evidence="1 2">KR</strain>
    </source>
</reference>
<sequence>MTTKTYFCYGVSVTNESITYATMAYPNLDGPFRFIRLVQKRIREGTLQTAPTSAAGLIPVEIWDLVRHKVTDLELRAAERGFLERVRRDSSFSWFGDPALAKKCRVLLHKYGLDMPSTRMLKRSPSEFCALTNGDPSTVAFIALSPTSRTDEIDADDHVSYEQPKVDNMDNEYNDGIWPVSLDKPGDADQRFRRLLRDLHLTPLRVSDGSIGIARATDTTGTRAYEKISAAEVQPQWHLFTTVTVFVFESSSTNARTTRTTSARIGPPPEHRNSTLLLLLPSTYALLAVSAAQPARTVLSSTLSHSDRLTSDSSLLLAPKLDQVRSEGCSCSIAKPTARPVLTDV</sequence>
<protein>
    <submittedName>
        <fullName evidence="1">Uncharacterized protein</fullName>
    </submittedName>
</protein>
<keyword evidence="2" id="KW-1185">Reference proteome</keyword>
<evidence type="ECO:0000313" key="2">
    <source>
        <dbReference type="Proteomes" id="UP000777482"/>
    </source>
</evidence>
<dbReference type="OrthoDB" id="2530475at2759"/>
<dbReference type="EMBL" id="PUHQ01000009">
    <property type="protein sequence ID" value="KAG0665397.1"/>
    <property type="molecule type" value="Genomic_DNA"/>
</dbReference>
<gene>
    <name evidence="1" type="ORF">C6P46_006844</name>
</gene>
<dbReference type="AlphaFoldDB" id="A0A9P6W6R1"/>
<accession>A0A9P6W6R1</accession>
<dbReference type="Proteomes" id="UP000777482">
    <property type="component" value="Unassembled WGS sequence"/>
</dbReference>
<evidence type="ECO:0000313" key="1">
    <source>
        <dbReference type="EMBL" id="KAG0665397.1"/>
    </source>
</evidence>
<comment type="caution">
    <text evidence="1">The sequence shown here is derived from an EMBL/GenBank/DDBJ whole genome shotgun (WGS) entry which is preliminary data.</text>
</comment>
<proteinExistence type="predicted"/>
<organism evidence="1 2">
    <name type="scientific">Rhodotorula mucilaginosa</name>
    <name type="common">Yeast</name>
    <name type="synonym">Rhodotorula rubra</name>
    <dbReference type="NCBI Taxonomy" id="5537"/>
    <lineage>
        <taxon>Eukaryota</taxon>
        <taxon>Fungi</taxon>
        <taxon>Dikarya</taxon>
        <taxon>Basidiomycota</taxon>
        <taxon>Pucciniomycotina</taxon>
        <taxon>Microbotryomycetes</taxon>
        <taxon>Sporidiobolales</taxon>
        <taxon>Sporidiobolaceae</taxon>
        <taxon>Rhodotorula</taxon>
    </lineage>
</organism>
<name>A0A9P6W6R1_RHOMI</name>